<gene>
    <name evidence="2" type="ORF">SAMN06265373_103159</name>
</gene>
<sequence length="117" mass="13004">MSTYLSAEVQAGFDAARKKALKQRHRLRVEADGLSVRVVRFLDDGFTLDAETAPRLPGLVNLYDGSKHISQCLVVATDEEDGEMHYEFKRATPVTDQAPVDYYQSEPTPAGLLGRPH</sequence>
<evidence type="ECO:0000256" key="1">
    <source>
        <dbReference type="SAM" id="MobiDB-lite"/>
    </source>
</evidence>
<accession>A0ABY1NT93</accession>
<proteinExistence type="predicted"/>
<dbReference type="EMBL" id="FXTY01000003">
    <property type="protein sequence ID" value="SMP17553.1"/>
    <property type="molecule type" value="Genomic_DNA"/>
</dbReference>
<comment type="caution">
    <text evidence="2">The sequence shown here is derived from an EMBL/GenBank/DDBJ whole genome shotgun (WGS) entry which is preliminary data.</text>
</comment>
<reference evidence="2 3" key="1">
    <citation type="submission" date="2017-05" db="EMBL/GenBank/DDBJ databases">
        <authorList>
            <person name="Varghese N."/>
            <person name="Submissions S."/>
        </authorList>
    </citation>
    <scope>NUCLEOTIDE SEQUENCE [LARGE SCALE GENOMIC DNA]</scope>
    <source>
        <strain evidence="2 3">DSM 29734</strain>
    </source>
</reference>
<keyword evidence="3" id="KW-1185">Reference proteome</keyword>
<name>A0ABY1NT93_9RHOB</name>
<protein>
    <submittedName>
        <fullName evidence="2">Uncharacterized protein</fullName>
    </submittedName>
</protein>
<dbReference type="RefSeq" id="WP_283425618.1">
    <property type="nucleotide sequence ID" value="NZ_FXTY01000003.1"/>
</dbReference>
<dbReference type="Proteomes" id="UP001157961">
    <property type="component" value="Unassembled WGS sequence"/>
</dbReference>
<evidence type="ECO:0000313" key="3">
    <source>
        <dbReference type="Proteomes" id="UP001157961"/>
    </source>
</evidence>
<organism evidence="2 3">
    <name type="scientific">Shimia sagamensis</name>
    <dbReference type="NCBI Taxonomy" id="1566352"/>
    <lineage>
        <taxon>Bacteria</taxon>
        <taxon>Pseudomonadati</taxon>
        <taxon>Pseudomonadota</taxon>
        <taxon>Alphaproteobacteria</taxon>
        <taxon>Rhodobacterales</taxon>
        <taxon>Roseobacteraceae</taxon>
    </lineage>
</organism>
<feature type="region of interest" description="Disordered" evidence="1">
    <location>
        <begin position="97"/>
        <end position="117"/>
    </location>
</feature>
<evidence type="ECO:0000313" key="2">
    <source>
        <dbReference type="EMBL" id="SMP17553.1"/>
    </source>
</evidence>